<protein>
    <submittedName>
        <fullName evidence="1">Uncharacterized protein</fullName>
    </submittedName>
</protein>
<accession>A0A1J5QA26</accession>
<dbReference type="AlphaFoldDB" id="A0A1J5QA26"/>
<reference evidence="1" key="1">
    <citation type="submission" date="2016-10" db="EMBL/GenBank/DDBJ databases">
        <title>Sequence of Gallionella enrichment culture.</title>
        <authorList>
            <person name="Poehlein A."/>
            <person name="Muehling M."/>
            <person name="Daniel R."/>
        </authorList>
    </citation>
    <scope>NUCLEOTIDE SEQUENCE</scope>
</reference>
<proteinExistence type="predicted"/>
<organism evidence="1">
    <name type="scientific">mine drainage metagenome</name>
    <dbReference type="NCBI Taxonomy" id="410659"/>
    <lineage>
        <taxon>unclassified sequences</taxon>
        <taxon>metagenomes</taxon>
        <taxon>ecological metagenomes</taxon>
    </lineage>
</organism>
<dbReference type="EMBL" id="MLJW01001053">
    <property type="protein sequence ID" value="OIQ80494.1"/>
    <property type="molecule type" value="Genomic_DNA"/>
</dbReference>
<sequence>MTQITEIKTAAGIEVTDRRGRTLQIKRPNVLAQYKLVEMLGASAESRVYLAMVTPLLFLQSIDGEGQNFANKREMEAVIQRLDDDGLAALNAGIEEHFGAADAEVSHAGK</sequence>
<evidence type="ECO:0000313" key="1">
    <source>
        <dbReference type="EMBL" id="OIQ80494.1"/>
    </source>
</evidence>
<comment type="caution">
    <text evidence="1">The sequence shown here is derived from an EMBL/GenBank/DDBJ whole genome shotgun (WGS) entry which is preliminary data.</text>
</comment>
<gene>
    <name evidence="1" type="ORF">GALL_377490</name>
</gene>
<name>A0A1J5QA26_9ZZZZ</name>